<protein>
    <submittedName>
        <fullName evidence="1">Uncharacterized protein</fullName>
    </submittedName>
</protein>
<evidence type="ECO:0000313" key="2">
    <source>
        <dbReference type="Proteomes" id="UP000297245"/>
    </source>
</evidence>
<name>A0A4S8KS56_DENBC</name>
<dbReference type="AlphaFoldDB" id="A0A4S8KS56"/>
<gene>
    <name evidence="1" type="ORF">K435DRAFT_811421</name>
</gene>
<proteinExistence type="predicted"/>
<reference evidence="1 2" key="1">
    <citation type="journal article" date="2019" name="Nat. Ecol. Evol.">
        <title>Megaphylogeny resolves global patterns of mushroom evolution.</title>
        <authorList>
            <person name="Varga T."/>
            <person name="Krizsan K."/>
            <person name="Foldi C."/>
            <person name="Dima B."/>
            <person name="Sanchez-Garcia M."/>
            <person name="Sanchez-Ramirez S."/>
            <person name="Szollosi G.J."/>
            <person name="Szarkandi J.G."/>
            <person name="Papp V."/>
            <person name="Albert L."/>
            <person name="Andreopoulos W."/>
            <person name="Angelini C."/>
            <person name="Antonin V."/>
            <person name="Barry K.W."/>
            <person name="Bougher N.L."/>
            <person name="Buchanan P."/>
            <person name="Buyck B."/>
            <person name="Bense V."/>
            <person name="Catcheside P."/>
            <person name="Chovatia M."/>
            <person name="Cooper J."/>
            <person name="Damon W."/>
            <person name="Desjardin D."/>
            <person name="Finy P."/>
            <person name="Geml J."/>
            <person name="Haridas S."/>
            <person name="Hughes K."/>
            <person name="Justo A."/>
            <person name="Karasinski D."/>
            <person name="Kautmanova I."/>
            <person name="Kiss B."/>
            <person name="Kocsube S."/>
            <person name="Kotiranta H."/>
            <person name="LaButti K.M."/>
            <person name="Lechner B.E."/>
            <person name="Liimatainen K."/>
            <person name="Lipzen A."/>
            <person name="Lukacs Z."/>
            <person name="Mihaltcheva S."/>
            <person name="Morgado L.N."/>
            <person name="Niskanen T."/>
            <person name="Noordeloos M.E."/>
            <person name="Ohm R.A."/>
            <person name="Ortiz-Santana B."/>
            <person name="Ovrebo C."/>
            <person name="Racz N."/>
            <person name="Riley R."/>
            <person name="Savchenko A."/>
            <person name="Shiryaev A."/>
            <person name="Soop K."/>
            <person name="Spirin V."/>
            <person name="Szebenyi C."/>
            <person name="Tomsovsky M."/>
            <person name="Tulloss R.E."/>
            <person name="Uehling J."/>
            <person name="Grigoriev I.V."/>
            <person name="Vagvolgyi C."/>
            <person name="Papp T."/>
            <person name="Martin F.M."/>
            <person name="Miettinen O."/>
            <person name="Hibbett D.S."/>
            <person name="Nagy L.G."/>
        </authorList>
    </citation>
    <scope>NUCLEOTIDE SEQUENCE [LARGE SCALE GENOMIC DNA]</scope>
    <source>
        <strain evidence="1 2">CBS 962.96</strain>
    </source>
</reference>
<dbReference type="EMBL" id="ML180167">
    <property type="protein sequence ID" value="THU78589.1"/>
    <property type="molecule type" value="Genomic_DNA"/>
</dbReference>
<keyword evidence="2" id="KW-1185">Reference proteome</keyword>
<accession>A0A4S8KS56</accession>
<organism evidence="1 2">
    <name type="scientific">Dendrothele bispora (strain CBS 962.96)</name>
    <dbReference type="NCBI Taxonomy" id="1314807"/>
    <lineage>
        <taxon>Eukaryota</taxon>
        <taxon>Fungi</taxon>
        <taxon>Dikarya</taxon>
        <taxon>Basidiomycota</taxon>
        <taxon>Agaricomycotina</taxon>
        <taxon>Agaricomycetes</taxon>
        <taxon>Agaricomycetidae</taxon>
        <taxon>Agaricales</taxon>
        <taxon>Agaricales incertae sedis</taxon>
        <taxon>Dendrothele</taxon>
    </lineage>
</organism>
<evidence type="ECO:0000313" key="1">
    <source>
        <dbReference type="EMBL" id="THU78589.1"/>
    </source>
</evidence>
<dbReference type="Proteomes" id="UP000297245">
    <property type="component" value="Unassembled WGS sequence"/>
</dbReference>
<sequence length="212" mass="24294">MRSLVESRTGRVRCITLPVVENEVEVPTGPNWHLSKVENISSGMEMFKVDSETEREVTTYIRRKYFRLARQRFTRIRTVRSEHPPYGVRRSLSLSLPRVAPIWLNPAPPLCVDVIPPQAPVLQSVLWKQPLMMTPSLPGSSGWRSFCSLILRALKRMLWRRLFTWSLPMGMNAPTGAWQNTTGLGYLKDPMEEMTADKMESNPVILVEFNPA</sequence>